<dbReference type="EMBL" id="BLLK01000045">
    <property type="protein sequence ID" value="GFH52061.1"/>
    <property type="molecule type" value="Genomic_DNA"/>
</dbReference>
<keyword evidence="1" id="KW-0732">Signal</keyword>
<feature type="chain" id="PRO_5042226029" description="Plastid lipid-associated protein/fibrillin conserved domain-containing protein" evidence="1">
    <location>
        <begin position="20"/>
        <end position="333"/>
    </location>
</feature>
<evidence type="ECO:0008006" key="4">
    <source>
        <dbReference type="Google" id="ProtNLM"/>
    </source>
</evidence>
<evidence type="ECO:0000313" key="2">
    <source>
        <dbReference type="EMBL" id="GFH52061.1"/>
    </source>
</evidence>
<comment type="caution">
    <text evidence="2">The sequence shown here is derived from an EMBL/GenBank/DDBJ whole genome shotgun (WGS) entry which is preliminary data.</text>
</comment>
<dbReference type="InterPro" id="IPR039633">
    <property type="entry name" value="PAP"/>
</dbReference>
<dbReference type="Proteomes" id="UP001054902">
    <property type="component" value="Unassembled WGS sequence"/>
</dbReference>
<sequence length="333" mass="37001">MQFKKSIVLALSAFMVCDAFAPNSNIPSSSKIASTALDTDISKEGPYWFAQDTKKSESDESILSVDQLKAQILQLGATLDRGQAYNPTSGAYYSGVALAAKKKVQELVSRATEENIPKALDEVAGEWELVFTSVPHGIFRSSPFFLAIQEAFQYAEDTTAFGQDKANLFFKLHELQTCSWGVSKVGRVAQRIDPETSYLYSEFDTSLFSLTVIPILGWFKLLPTFGGCVITASKCQMEENGKLAIAVDYTTSRKVPGLQGLGKWIWSIKVPVGAVWKILPWNKGREATCSVSHVYVDNDFRIVEDIDGELFVYTRPVVPRDFDIKENKEKISE</sequence>
<evidence type="ECO:0000313" key="3">
    <source>
        <dbReference type="Proteomes" id="UP001054902"/>
    </source>
</evidence>
<dbReference type="AlphaFoldDB" id="A0AAD3CTQ2"/>
<accession>A0AAD3CTQ2</accession>
<keyword evidence="3" id="KW-1185">Reference proteome</keyword>
<dbReference type="PANTHER" id="PTHR31906">
    <property type="entry name" value="PLASTID-LIPID-ASSOCIATED PROTEIN 4, CHLOROPLASTIC-RELATED"/>
    <property type="match status" value="1"/>
</dbReference>
<protein>
    <recommendedName>
        <fullName evidence="4">Plastid lipid-associated protein/fibrillin conserved domain-containing protein</fullName>
    </recommendedName>
</protein>
<gene>
    <name evidence="2" type="ORF">CTEN210_08537</name>
</gene>
<reference evidence="2 3" key="1">
    <citation type="journal article" date="2021" name="Sci. Rep.">
        <title>The genome of the diatom Chaetoceros tenuissimus carries an ancient integrated fragment of an extant virus.</title>
        <authorList>
            <person name="Hongo Y."/>
            <person name="Kimura K."/>
            <person name="Takaki Y."/>
            <person name="Yoshida Y."/>
            <person name="Baba S."/>
            <person name="Kobayashi G."/>
            <person name="Nagasaki K."/>
            <person name="Hano T."/>
            <person name="Tomaru Y."/>
        </authorList>
    </citation>
    <scope>NUCLEOTIDE SEQUENCE [LARGE SCALE GENOMIC DNA]</scope>
    <source>
        <strain evidence="2 3">NIES-3715</strain>
    </source>
</reference>
<name>A0AAD3CTQ2_9STRA</name>
<evidence type="ECO:0000256" key="1">
    <source>
        <dbReference type="SAM" id="SignalP"/>
    </source>
</evidence>
<organism evidence="2 3">
    <name type="scientific">Chaetoceros tenuissimus</name>
    <dbReference type="NCBI Taxonomy" id="426638"/>
    <lineage>
        <taxon>Eukaryota</taxon>
        <taxon>Sar</taxon>
        <taxon>Stramenopiles</taxon>
        <taxon>Ochrophyta</taxon>
        <taxon>Bacillariophyta</taxon>
        <taxon>Coscinodiscophyceae</taxon>
        <taxon>Chaetocerotophycidae</taxon>
        <taxon>Chaetocerotales</taxon>
        <taxon>Chaetocerotaceae</taxon>
        <taxon>Chaetoceros</taxon>
    </lineage>
</organism>
<proteinExistence type="predicted"/>
<feature type="signal peptide" evidence="1">
    <location>
        <begin position="1"/>
        <end position="19"/>
    </location>
</feature>